<dbReference type="OrthoDB" id="1449922at2"/>
<dbReference type="HOGENOM" id="CLU_2157359_0_0_10"/>
<evidence type="ECO:0000313" key="2">
    <source>
        <dbReference type="Proteomes" id="UP000008641"/>
    </source>
</evidence>
<dbReference type="Proteomes" id="UP000008641">
    <property type="component" value="Chromosome"/>
</dbReference>
<evidence type="ECO:0000313" key="1">
    <source>
        <dbReference type="EMBL" id="ADX68115.1"/>
    </source>
</evidence>
<organism evidence="1 2">
    <name type="scientific">Weeksella virosa (strain ATCC 43766 / DSM 16922 / JCM 21250 / CCUG 30538 / CDC 9751 / IAM 14551 / NBRC 16016 / NCTC 11634 / CL345/78)</name>
    <dbReference type="NCBI Taxonomy" id="865938"/>
    <lineage>
        <taxon>Bacteria</taxon>
        <taxon>Pseudomonadati</taxon>
        <taxon>Bacteroidota</taxon>
        <taxon>Flavobacteriia</taxon>
        <taxon>Flavobacteriales</taxon>
        <taxon>Weeksellaceae</taxon>
        <taxon>Weeksella</taxon>
    </lineage>
</organism>
<proteinExistence type="predicted"/>
<dbReference type="AlphaFoldDB" id="F0NYB8"/>
<name>F0NYB8_WEEVC</name>
<protein>
    <submittedName>
        <fullName evidence="1">Uncharacterized protein</fullName>
    </submittedName>
</protein>
<dbReference type="eggNOG" id="ENOG5030I6C">
    <property type="taxonomic scope" value="Bacteria"/>
</dbReference>
<reference evidence="1 2" key="1">
    <citation type="journal article" date="2011" name="Stand. Genomic Sci.">
        <title>Complete genome sequence of Weeksella virosa type strain (9751).</title>
        <authorList>
            <person name="Lang E."/>
            <person name="Teshima H."/>
            <person name="Lucas S."/>
            <person name="Lapidus A."/>
            <person name="Hammon N."/>
            <person name="Deshpande S."/>
            <person name="Nolan M."/>
            <person name="Cheng J.F."/>
            <person name="Pitluck S."/>
            <person name="Liolios K."/>
            <person name="Pagani I."/>
            <person name="Mikhailova N."/>
            <person name="Ivanova N."/>
            <person name="Mavromatis K."/>
            <person name="Pati A."/>
            <person name="Tapia R."/>
            <person name="Han C."/>
            <person name="Goodwin L."/>
            <person name="Chen A."/>
            <person name="Palaniappan K."/>
            <person name="Land M."/>
            <person name="Hauser L."/>
            <person name="Chang Y.J."/>
            <person name="Jeffries C.D."/>
            <person name="Brambilla E.M."/>
            <person name="Kopitz M."/>
            <person name="Rohde M."/>
            <person name="Goker M."/>
            <person name="Tindall B.J."/>
            <person name="Detter J.C."/>
            <person name="Woyke T."/>
            <person name="Bristow J."/>
            <person name="Eisen J.A."/>
            <person name="Markowitz V."/>
            <person name="Hugenholtz P."/>
            <person name="Klenk H.P."/>
            <person name="Kyrpides N.C."/>
        </authorList>
    </citation>
    <scope>NUCLEOTIDE SEQUENCE [LARGE SCALE GENOMIC DNA]</scope>
    <source>
        <strain evidence="2">ATCC 43766 / DSM 16922 / JCM 21250 / NBRC 16016 / NCTC 11634 / CL345/78</strain>
    </source>
</reference>
<sequence length="111" mass="13465">MYFDYRLVANLLMHEILHLYQRSGKEPIEERSEREWQAYTEMIFHQRFPQLPTLSNNLQIQFAKKALKYYQQMGEESSLQDKYLSQKNVLEIVLKQLESEEKIHKTENNNL</sequence>
<dbReference type="EMBL" id="CP002455">
    <property type="protein sequence ID" value="ADX68115.1"/>
    <property type="molecule type" value="Genomic_DNA"/>
</dbReference>
<accession>F0NYB8</accession>
<gene>
    <name evidence="1" type="ordered locus">Weevi_1414</name>
</gene>
<dbReference type="KEGG" id="wvi:Weevi_1414"/>
<dbReference type="RefSeq" id="WP_013598504.1">
    <property type="nucleotide sequence ID" value="NC_015144.1"/>
</dbReference>
<reference evidence="2" key="2">
    <citation type="journal article" date="2011" name="Stand. Genomic Sci.">
        <title>Complete genome sequence of Weeksella virosa type strain (9751T).</title>
        <authorList>
            <person name="Lang E."/>
            <person name="Teshima H."/>
            <person name="Lucas S."/>
            <person name="Lapidus A."/>
            <person name="Hammon N."/>
            <person name="Deshpande S."/>
            <person name="Nolan M."/>
            <person name="Cheng J."/>
            <person name="Pitluck S."/>
            <person name="Liolios K."/>
            <person name="Pagani I."/>
            <person name="Mikhailova N."/>
            <person name="Ivanova N."/>
            <person name="Mavromatis K."/>
            <person name="Pati A."/>
            <person name="Tapia R."/>
            <person name="Han C."/>
            <person name="Goodwin L."/>
            <person name="Chen A."/>
            <person name="Palaniappan K."/>
            <person name="Land M."/>
            <person name="Hauser L."/>
            <person name="Chang Y."/>
            <person name="Jeffries C."/>
            <person name="Brambilla E."/>
            <person name="Kopitz M."/>
            <person name="Rohde M."/>
            <person name="Goker M."/>
            <person name="Tindall B."/>
            <person name="Detter J."/>
            <person name="Woyke T."/>
            <person name="Bristow J."/>
            <person name="Eisen J."/>
            <person name="Markowitz V."/>
            <person name="Hugenholtz P."/>
            <person name="Klenk H."/>
            <person name="Kyrpides N."/>
        </authorList>
    </citation>
    <scope>NUCLEOTIDE SEQUENCE [LARGE SCALE GENOMIC DNA]</scope>
    <source>
        <strain evidence="2">ATCC 43766 / DSM 16922 / JCM 21250 / NBRC 16016 / NCTC 11634 / CL345/78</strain>
    </source>
</reference>
<keyword evidence="2" id="KW-1185">Reference proteome</keyword>